<dbReference type="AlphaFoldDB" id="A0A7J6X5J8"/>
<feature type="compositionally biased region" description="Pro residues" evidence="1">
    <location>
        <begin position="124"/>
        <end position="144"/>
    </location>
</feature>
<evidence type="ECO:0000313" key="2">
    <source>
        <dbReference type="EMBL" id="KAF5203850.1"/>
    </source>
</evidence>
<gene>
    <name evidence="2" type="ORF">FRX31_006557</name>
</gene>
<name>A0A7J6X5J8_THATH</name>
<feature type="compositionally biased region" description="Basic residues" evidence="1">
    <location>
        <begin position="99"/>
        <end position="110"/>
    </location>
</feature>
<feature type="region of interest" description="Disordered" evidence="1">
    <location>
        <begin position="98"/>
        <end position="144"/>
    </location>
</feature>
<protein>
    <submittedName>
        <fullName evidence="2">Uncharacterized protein</fullName>
    </submittedName>
</protein>
<proteinExistence type="predicted"/>
<organism evidence="2 3">
    <name type="scientific">Thalictrum thalictroides</name>
    <name type="common">Rue-anemone</name>
    <name type="synonym">Anemone thalictroides</name>
    <dbReference type="NCBI Taxonomy" id="46969"/>
    <lineage>
        <taxon>Eukaryota</taxon>
        <taxon>Viridiplantae</taxon>
        <taxon>Streptophyta</taxon>
        <taxon>Embryophyta</taxon>
        <taxon>Tracheophyta</taxon>
        <taxon>Spermatophyta</taxon>
        <taxon>Magnoliopsida</taxon>
        <taxon>Ranunculales</taxon>
        <taxon>Ranunculaceae</taxon>
        <taxon>Thalictroideae</taxon>
        <taxon>Thalictrum</taxon>
    </lineage>
</organism>
<reference evidence="2 3" key="1">
    <citation type="submission" date="2020-06" db="EMBL/GenBank/DDBJ databases">
        <title>Transcriptomic and genomic resources for Thalictrum thalictroides and T. hernandezii: Facilitating candidate gene discovery in an emerging model plant lineage.</title>
        <authorList>
            <person name="Arias T."/>
            <person name="Riano-Pachon D.M."/>
            <person name="Di Stilio V.S."/>
        </authorList>
    </citation>
    <scope>NUCLEOTIDE SEQUENCE [LARGE SCALE GENOMIC DNA]</scope>
    <source>
        <strain evidence="3">cv. WT478/WT964</strain>
        <tissue evidence="2">Leaves</tissue>
    </source>
</reference>
<accession>A0A7J6X5J8</accession>
<dbReference type="OrthoDB" id="10571904at2759"/>
<evidence type="ECO:0000313" key="3">
    <source>
        <dbReference type="Proteomes" id="UP000554482"/>
    </source>
</evidence>
<comment type="caution">
    <text evidence="2">The sequence shown here is derived from an EMBL/GenBank/DDBJ whole genome shotgun (WGS) entry which is preliminary data.</text>
</comment>
<sequence length="144" mass="16190">MKVEEAEQDSGKKEITKTEFRVLVSAFSKEMGMMETQLRCCWETACEALSLRKESESLKEQLSPKGYVTALTTSEEITDHNHILGDSSNGIYFEVLAKRGQRRGRPRRPPSPKPNRPDHMFLPPEAPLPPSPPTIKTPPPCKQA</sequence>
<dbReference type="Proteomes" id="UP000554482">
    <property type="component" value="Unassembled WGS sequence"/>
</dbReference>
<keyword evidence="3" id="KW-1185">Reference proteome</keyword>
<evidence type="ECO:0000256" key="1">
    <source>
        <dbReference type="SAM" id="MobiDB-lite"/>
    </source>
</evidence>
<dbReference type="EMBL" id="JABWDY010006169">
    <property type="protein sequence ID" value="KAF5203850.1"/>
    <property type="molecule type" value="Genomic_DNA"/>
</dbReference>